<feature type="domain" description="Chalcone isomerase" evidence="2">
    <location>
        <begin position="35"/>
        <end position="175"/>
    </location>
</feature>
<dbReference type="Pfam" id="PF16036">
    <property type="entry name" value="Chalcone_3"/>
    <property type="match status" value="1"/>
</dbReference>
<sequence length="178" mass="20467">MTNLNQNIAKKRLLLVFSFAAVLLFSNLAYSNVTAQLKTVGKGEMSWLFMDVYQVSLHSADGRYVHQEYPQALKIRYQRSFKKEGLIKATADEWQKMNIATPLYKPWLAQLFSLWPNVDSGDTLTFLVARNGQGTFYHNDRLLGDIENPNFSSAFLDIWLSKKTSEPDLRRQLIGEIK</sequence>
<dbReference type="HOGENOM" id="CLU_102167_1_1_6"/>
<dbReference type="InterPro" id="IPR016087">
    <property type="entry name" value="Chalcone_isomerase"/>
</dbReference>
<keyword evidence="1" id="KW-0732">Signal</keyword>
<gene>
    <name evidence="3" type="ordered locus">Ping_1005</name>
</gene>
<reference evidence="3 4" key="1">
    <citation type="submission" date="2007-01" db="EMBL/GenBank/DDBJ databases">
        <title>Complete sequence of Psychromonas ingrahamii 37.</title>
        <authorList>
            <consortium name="US DOE Joint Genome Institute"/>
            <person name="Copeland A."/>
            <person name="Lucas S."/>
            <person name="Lapidus A."/>
            <person name="Barry K."/>
            <person name="Detter J.C."/>
            <person name="Glavina del Rio T."/>
            <person name="Hammon N."/>
            <person name="Israni S."/>
            <person name="Dalin E."/>
            <person name="Tice H."/>
            <person name="Pitluck S."/>
            <person name="Thompson L.S."/>
            <person name="Brettin T."/>
            <person name="Bruce D."/>
            <person name="Han C."/>
            <person name="Tapia R."/>
            <person name="Schmutz J."/>
            <person name="Larimer F."/>
            <person name="Land M."/>
            <person name="Hauser L."/>
            <person name="Kyrpides N."/>
            <person name="Ivanova N."/>
            <person name="Staley J."/>
            <person name="Richardson P."/>
        </authorList>
    </citation>
    <scope>NUCLEOTIDE SEQUENCE [LARGE SCALE GENOMIC DNA]</scope>
    <source>
        <strain evidence="3 4">37</strain>
    </source>
</reference>
<accession>A1STM9</accession>
<dbReference type="AlphaFoldDB" id="A1STM9"/>
<dbReference type="RefSeq" id="WP_011769407.1">
    <property type="nucleotide sequence ID" value="NC_008709.1"/>
</dbReference>
<dbReference type="OrthoDB" id="8527419at2"/>
<evidence type="ECO:0000259" key="2">
    <source>
        <dbReference type="Pfam" id="PF16036"/>
    </source>
</evidence>
<dbReference type="GO" id="GO:0016872">
    <property type="term" value="F:intramolecular lyase activity"/>
    <property type="evidence" value="ECO:0007669"/>
    <property type="project" value="InterPro"/>
</dbReference>
<dbReference type="eggNOG" id="COG3572">
    <property type="taxonomic scope" value="Bacteria"/>
</dbReference>
<evidence type="ECO:0000313" key="4">
    <source>
        <dbReference type="Proteomes" id="UP000000639"/>
    </source>
</evidence>
<dbReference type="SUPFAM" id="SSF54626">
    <property type="entry name" value="Chalcone isomerase"/>
    <property type="match status" value="1"/>
</dbReference>
<dbReference type="STRING" id="357804.Ping_1005"/>
<name>A1STM9_PSYIN</name>
<dbReference type="Proteomes" id="UP000000639">
    <property type="component" value="Chromosome"/>
</dbReference>
<feature type="signal peptide" evidence="1">
    <location>
        <begin position="1"/>
        <end position="35"/>
    </location>
</feature>
<organism evidence="3 4">
    <name type="scientific">Psychromonas ingrahamii (strain DSM 17664 / CCUG 51855 / 37)</name>
    <dbReference type="NCBI Taxonomy" id="357804"/>
    <lineage>
        <taxon>Bacteria</taxon>
        <taxon>Pseudomonadati</taxon>
        <taxon>Pseudomonadota</taxon>
        <taxon>Gammaproteobacteria</taxon>
        <taxon>Alteromonadales</taxon>
        <taxon>Psychromonadaceae</taxon>
        <taxon>Psychromonas</taxon>
    </lineage>
</organism>
<keyword evidence="4" id="KW-1185">Reference proteome</keyword>
<dbReference type="EMBL" id="CP000510">
    <property type="protein sequence ID" value="ABM02844.1"/>
    <property type="molecule type" value="Genomic_DNA"/>
</dbReference>
<dbReference type="KEGG" id="pin:Ping_1005"/>
<proteinExistence type="predicted"/>
<evidence type="ECO:0000313" key="3">
    <source>
        <dbReference type="EMBL" id="ABM02844.1"/>
    </source>
</evidence>
<feature type="chain" id="PRO_5002637869" evidence="1">
    <location>
        <begin position="36"/>
        <end position="178"/>
    </location>
</feature>
<protein>
    <submittedName>
        <fullName evidence="3">Conserved hypothetical membrane protein</fullName>
    </submittedName>
</protein>
<evidence type="ECO:0000256" key="1">
    <source>
        <dbReference type="SAM" id="SignalP"/>
    </source>
</evidence>
<dbReference type="InterPro" id="IPR036298">
    <property type="entry name" value="Chalcone_isomerase_sf"/>
</dbReference>